<protein>
    <submittedName>
        <fullName evidence="1">P-loop containing nucleoside triphosphate hydrolase protein</fullName>
    </submittedName>
</protein>
<keyword evidence="1" id="KW-0378">Hydrolase</keyword>
<accession>A0ACB8QQ77</accession>
<name>A0ACB8QQ77_9AGAM</name>
<reference evidence="1" key="1">
    <citation type="submission" date="2021-02" db="EMBL/GenBank/DDBJ databases">
        <authorList>
            <consortium name="DOE Joint Genome Institute"/>
            <person name="Ahrendt S."/>
            <person name="Looney B.P."/>
            <person name="Miyauchi S."/>
            <person name="Morin E."/>
            <person name="Drula E."/>
            <person name="Courty P.E."/>
            <person name="Chicoki N."/>
            <person name="Fauchery L."/>
            <person name="Kohler A."/>
            <person name="Kuo A."/>
            <person name="Labutti K."/>
            <person name="Pangilinan J."/>
            <person name="Lipzen A."/>
            <person name="Riley R."/>
            <person name="Andreopoulos W."/>
            <person name="He G."/>
            <person name="Johnson J."/>
            <person name="Barry K.W."/>
            <person name="Grigoriev I.V."/>
            <person name="Nagy L."/>
            <person name="Hibbett D."/>
            <person name="Henrissat B."/>
            <person name="Matheny P.B."/>
            <person name="Labbe J."/>
            <person name="Martin F."/>
        </authorList>
    </citation>
    <scope>NUCLEOTIDE SEQUENCE</scope>
    <source>
        <strain evidence="1">EC-137</strain>
    </source>
</reference>
<evidence type="ECO:0000313" key="2">
    <source>
        <dbReference type="Proteomes" id="UP000814128"/>
    </source>
</evidence>
<keyword evidence="2" id="KW-1185">Reference proteome</keyword>
<gene>
    <name evidence="1" type="ORF">K488DRAFT_77514</name>
</gene>
<proteinExistence type="predicted"/>
<reference evidence="1" key="2">
    <citation type="journal article" date="2022" name="New Phytol.">
        <title>Evolutionary transition to the ectomycorrhizal habit in the genomes of a hyperdiverse lineage of mushroom-forming fungi.</title>
        <authorList>
            <person name="Looney B."/>
            <person name="Miyauchi S."/>
            <person name="Morin E."/>
            <person name="Drula E."/>
            <person name="Courty P.E."/>
            <person name="Kohler A."/>
            <person name="Kuo A."/>
            <person name="LaButti K."/>
            <person name="Pangilinan J."/>
            <person name="Lipzen A."/>
            <person name="Riley R."/>
            <person name="Andreopoulos W."/>
            <person name="He G."/>
            <person name="Johnson J."/>
            <person name="Nolan M."/>
            <person name="Tritt A."/>
            <person name="Barry K.W."/>
            <person name="Grigoriev I.V."/>
            <person name="Nagy L.G."/>
            <person name="Hibbett D."/>
            <person name="Henrissat B."/>
            <person name="Matheny P.B."/>
            <person name="Labbe J."/>
            <person name="Martin F.M."/>
        </authorList>
    </citation>
    <scope>NUCLEOTIDE SEQUENCE</scope>
    <source>
        <strain evidence="1">EC-137</strain>
    </source>
</reference>
<dbReference type="Proteomes" id="UP000814128">
    <property type="component" value="Unassembled WGS sequence"/>
</dbReference>
<organism evidence="1 2">
    <name type="scientific">Vararia minispora EC-137</name>
    <dbReference type="NCBI Taxonomy" id="1314806"/>
    <lineage>
        <taxon>Eukaryota</taxon>
        <taxon>Fungi</taxon>
        <taxon>Dikarya</taxon>
        <taxon>Basidiomycota</taxon>
        <taxon>Agaricomycotina</taxon>
        <taxon>Agaricomycetes</taxon>
        <taxon>Russulales</taxon>
        <taxon>Lachnocladiaceae</taxon>
        <taxon>Vararia</taxon>
    </lineage>
</organism>
<comment type="caution">
    <text evidence="1">The sequence shown here is derived from an EMBL/GenBank/DDBJ whole genome shotgun (WGS) entry which is preliminary data.</text>
</comment>
<dbReference type="EMBL" id="MU273507">
    <property type="protein sequence ID" value="KAI0034039.1"/>
    <property type="molecule type" value="Genomic_DNA"/>
</dbReference>
<sequence length="400" mass="44113">MFAIASDNPDTVRKVLEKGEAGPNDDTGPQSALAFALTTGQLTRRVDIVKTLLAYGAEPASLRDPLRNPPHREDAERDGMFVSPPPETSLGSMDPATRYYVLRADSAHTRRSSALVQRSFFRPLVRARYDIVGQDRVFEQLFLVLNQHSRSLSVSPVIVLLCGPSGHGKSFLARQFASLLSVPAHTVNMTTLRSTHDIWQSHSMSPYEEPSNCTLAQFLLQNEGKRCVVVLDEIEKVNDPKVLYPLLMPWELGRCSLKAGDRHVDVRNVVWIGTSNVGHDLVFQYECLAYGPDGTMSRNDYLKLTDQLRPLVSERLGASLVSRVTAILPFVPFTEDEQMAIATEALYSLGGEPVTGMSVPAVEDIARTALERYIPAEGARSIYRAVSALLLDVFDDAGAE</sequence>
<evidence type="ECO:0000313" key="1">
    <source>
        <dbReference type="EMBL" id="KAI0034039.1"/>
    </source>
</evidence>